<reference evidence="1 2" key="1">
    <citation type="submission" date="2020-05" db="EMBL/GenBank/DDBJ databases">
        <title>Sulfurimonas marisnigri, sp. nov., and Sulfurimonas baltica, sp. nov., manganese oxide reducing chemolithoautotrophs of the class Epsilonproteobacteria isolated from the pelagic redoxclines of the Black and Baltic Seas and emended description of the genus Sulfurimonas.</title>
        <authorList>
            <person name="Henkel J.V."/>
            <person name="Laudan C."/>
            <person name="Werner J."/>
            <person name="Neu T."/>
            <person name="Plewe S."/>
            <person name="Sproer C."/>
            <person name="Bunk B."/>
            <person name="Schulz-Vogt H.N."/>
        </authorList>
    </citation>
    <scope>NUCLEOTIDE SEQUENCE [LARGE SCALE GENOMIC DNA]</scope>
    <source>
        <strain evidence="1 2">GD2</strain>
    </source>
</reference>
<dbReference type="Proteomes" id="UP000593994">
    <property type="component" value="Chromosome"/>
</dbReference>
<evidence type="ECO:0000313" key="2">
    <source>
        <dbReference type="Proteomes" id="UP000593994"/>
    </source>
</evidence>
<gene>
    <name evidence="1" type="ORF">HUE88_04625</name>
</gene>
<organism evidence="1 2">
    <name type="scientific">Candidatus Sulfurimonas baltica</name>
    <dbReference type="NCBI Taxonomy" id="2740404"/>
    <lineage>
        <taxon>Bacteria</taxon>
        <taxon>Pseudomonadati</taxon>
        <taxon>Campylobacterota</taxon>
        <taxon>Epsilonproteobacteria</taxon>
        <taxon>Campylobacterales</taxon>
        <taxon>Sulfurimonadaceae</taxon>
        <taxon>Sulfurimonas</taxon>
    </lineage>
</organism>
<dbReference type="EMBL" id="CP054492">
    <property type="protein sequence ID" value="QOY52972.1"/>
    <property type="molecule type" value="Genomic_DNA"/>
</dbReference>
<dbReference type="RefSeq" id="WP_194371551.1">
    <property type="nucleotide sequence ID" value="NZ_CP054492.1"/>
</dbReference>
<name>A0A7S7LX52_9BACT</name>
<accession>A0A7S7LX52</accession>
<dbReference type="AlphaFoldDB" id="A0A7S7LX52"/>
<protein>
    <submittedName>
        <fullName evidence="1">Uncharacterized protein</fullName>
    </submittedName>
</protein>
<evidence type="ECO:0000313" key="1">
    <source>
        <dbReference type="EMBL" id="QOY52972.1"/>
    </source>
</evidence>
<dbReference type="KEGG" id="sbal:HUE88_04625"/>
<sequence>MKNFSDYSIFENIEIQTKKALMETINGLSDNLVISHIMGTYKSYTSKPITFQDILNQVDDILYGDNGGQASLATLQCAENFKRNFSSAYLDIQKNNIEYSAGLLEQNKSVTDVAFLA</sequence>
<keyword evidence="2" id="KW-1185">Reference proteome</keyword>
<proteinExistence type="predicted"/>